<feature type="compositionally biased region" description="Pro residues" evidence="1">
    <location>
        <begin position="215"/>
        <end position="229"/>
    </location>
</feature>
<dbReference type="STRING" id="1314674.A0A0D7B738"/>
<feature type="compositionally biased region" description="Polar residues" evidence="1">
    <location>
        <begin position="126"/>
        <end position="142"/>
    </location>
</feature>
<proteinExistence type="predicted"/>
<feature type="compositionally biased region" description="Polar residues" evidence="1">
    <location>
        <begin position="423"/>
        <end position="434"/>
    </location>
</feature>
<accession>A0A0D7B738</accession>
<feature type="compositionally biased region" description="Basic and acidic residues" evidence="1">
    <location>
        <begin position="482"/>
        <end position="500"/>
    </location>
</feature>
<feature type="compositionally biased region" description="Pro residues" evidence="1">
    <location>
        <begin position="114"/>
        <end position="125"/>
    </location>
</feature>
<feature type="compositionally biased region" description="Polar residues" evidence="1">
    <location>
        <begin position="237"/>
        <end position="246"/>
    </location>
</feature>
<keyword evidence="3" id="KW-1185">Reference proteome</keyword>
<dbReference type="EMBL" id="KN880557">
    <property type="protein sequence ID" value="KIY66363.1"/>
    <property type="molecule type" value="Genomic_DNA"/>
</dbReference>
<evidence type="ECO:0000256" key="1">
    <source>
        <dbReference type="SAM" id="MobiDB-lite"/>
    </source>
</evidence>
<evidence type="ECO:0000313" key="3">
    <source>
        <dbReference type="Proteomes" id="UP000054007"/>
    </source>
</evidence>
<feature type="region of interest" description="Disordered" evidence="1">
    <location>
        <begin position="477"/>
        <end position="500"/>
    </location>
</feature>
<dbReference type="AlphaFoldDB" id="A0A0D7B738"/>
<feature type="compositionally biased region" description="Pro residues" evidence="1">
    <location>
        <begin position="158"/>
        <end position="170"/>
    </location>
</feature>
<feature type="region of interest" description="Disordered" evidence="1">
    <location>
        <begin position="422"/>
        <end position="447"/>
    </location>
</feature>
<reference evidence="2 3" key="1">
    <citation type="journal article" date="2015" name="Fungal Genet. Biol.">
        <title>Evolution of novel wood decay mechanisms in Agaricales revealed by the genome sequences of Fistulina hepatica and Cylindrobasidium torrendii.</title>
        <authorList>
            <person name="Floudas D."/>
            <person name="Held B.W."/>
            <person name="Riley R."/>
            <person name="Nagy L.G."/>
            <person name="Koehler G."/>
            <person name="Ransdell A.S."/>
            <person name="Younus H."/>
            <person name="Chow J."/>
            <person name="Chiniquy J."/>
            <person name="Lipzen A."/>
            <person name="Tritt A."/>
            <person name="Sun H."/>
            <person name="Haridas S."/>
            <person name="LaButti K."/>
            <person name="Ohm R.A."/>
            <person name="Kues U."/>
            <person name="Blanchette R.A."/>
            <person name="Grigoriev I.V."/>
            <person name="Minto R.E."/>
            <person name="Hibbett D.S."/>
        </authorList>
    </citation>
    <scope>NUCLEOTIDE SEQUENCE [LARGE SCALE GENOMIC DNA]</scope>
    <source>
        <strain evidence="2 3">FP15055 ss-10</strain>
    </source>
</reference>
<feature type="region of interest" description="Disordered" evidence="1">
    <location>
        <begin position="99"/>
        <end position="407"/>
    </location>
</feature>
<feature type="compositionally biased region" description="Polar residues" evidence="1">
    <location>
        <begin position="268"/>
        <end position="277"/>
    </location>
</feature>
<sequence length="500" mass="53769">MANRRLSLHSSALTDDEYDQYSVILNDLCPDGEDVLSVRETRAWLRGRYPDSPVDDILKLFTPAMKVTDTITIGQFYAAMRLLAYAHDGHGVDRSLAFTQPHTLHLRSRTTSPTPGPMQTPPTPPKSATNPFAPHRSTNPFASLSRPTSPTPVTRRPFSPPLPSPKPPVHPASRPLLQKSATTAPLPPPRPGSTSPSRRDAPTLPPRRASQSILPAPPPPRRPPVPPPKPKTHTTPLMLQSLQASKTGHAMKQAEQSLGKTRVMEVLKSSSTPHNGTMPSSRMSSASSSGSSSSSRGRGLPSPPMSATSMEQVALAGKPAPPPPRHPALSEDGAATPTKKPPRHPALSEDGSQQSQPPFSPSRAHGTLGRSRSVHHQPTAKSASSSASGPTPPPMAGRRRPESVQVLMGEMNSDLKEFGAGLSRQTSAGLQRHTSIGPGLQKRLGRLMRANGEDREGLMSGGKGEWAARGQYDWEDDVATPTERDNLKWPVEEAEGWKRL</sequence>
<evidence type="ECO:0000313" key="2">
    <source>
        <dbReference type="EMBL" id="KIY66363.1"/>
    </source>
</evidence>
<dbReference type="Proteomes" id="UP000054007">
    <property type="component" value="Unassembled WGS sequence"/>
</dbReference>
<organism evidence="2 3">
    <name type="scientific">Cylindrobasidium torrendii FP15055 ss-10</name>
    <dbReference type="NCBI Taxonomy" id="1314674"/>
    <lineage>
        <taxon>Eukaryota</taxon>
        <taxon>Fungi</taxon>
        <taxon>Dikarya</taxon>
        <taxon>Basidiomycota</taxon>
        <taxon>Agaricomycotina</taxon>
        <taxon>Agaricomycetes</taxon>
        <taxon>Agaricomycetidae</taxon>
        <taxon>Agaricales</taxon>
        <taxon>Marasmiineae</taxon>
        <taxon>Physalacriaceae</taxon>
        <taxon>Cylindrobasidium</taxon>
    </lineage>
</organism>
<feature type="compositionally biased region" description="Low complexity" evidence="1">
    <location>
        <begin position="278"/>
        <end position="300"/>
    </location>
</feature>
<dbReference type="OrthoDB" id="2553626at2759"/>
<name>A0A0D7B738_9AGAR</name>
<gene>
    <name evidence="2" type="ORF">CYLTODRAFT_423519</name>
</gene>
<protein>
    <submittedName>
        <fullName evidence="2">Uncharacterized protein</fullName>
    </submittedName>
</protein>
<feature type="compositionally biased region" description="Low complexity" evidence="1">
    <location>
        <begin position="379"/>
        <end position="389"/>
    </location>
</feature>
<feature type="compositionally biased region" description="Low complexity" evidence="1">
    <location>
        <begin position="145"/>
        <end position="157"/>
    </location>
</feature>